<organism evidence="6 7">
    <name type="scientific">Mediterranea massiliensis</name>
    <dbReference type="NCBI Taxonomy" id="1841865"/>
    <lineage>
        <taxon>Bacteria</taxon>
        <taxon>Pseudomonadati</taxon>
        <taxon>Bacteroidota</taxon>
        <taxon>Bacteroidia</taxon>
        <taxon>Bacteroidales</taxon>
        <taxon>Bacteroidaceae</taxon>
        <taxon>Mediterranea</taxon>
    </lineage>
</organism>
<evidence type="ECO:0000313" key="6">
    <source>
        <dbReference type="EMBL" id="HJF92305.1"/>
    </source>
</evidence>
<dbReference type="AlphaFoldDB" id="A0A921LC07"/>
<dbReference type="PROSITE" id="PS00198">
    <property type="entry name" value="4FE4S_FER_1"/>
    <property type="match status" value="2"/>
</dbReference>
<dbReference type="GO" id="GO:0046872">
    <property type="term" value="F:metal ion binding"/>
    <property type="evidence" value="ECO:0007669"/>
    <property type="project" value="UniProtKB-KW"/>
</dbReference>
<gene>
    <name evidence="6" type="ORF">K8W02_07970</name>
</gene>
<comment type="caution">
    <text evidence="6">The sequence shown here is derived from an EMBL/GenBank/DDBJ whole genome shotgun (WGS) entry which is preliminary data.</text>
</comment>
<dbReference type="RefSeq" id="WP_276827845.1">
    <property type="nucleotide sequence ID" value="NZ_DYVX01000063.1"/>
</dbReference>
<dbReference type="InterPro" id="IPR017900">
    <property type="entry name" value="4Fe4S_Fe_S_CS"/>
</dbReference>
<dbReference type="InterPro" id="IPR047964">
    <property type="entry name" value="EFR1-like"/>
</dbReference>
<keyword evidence="1" id="KW-0004">4Fe-4S</keyword>
<dbReference type="InterPro" id="IPR029039">
    <property type="entry name" value="Flavoprotein-like_sf"/>
</dbReference>
<dbReference type="PANTHER" id="PTHR24960">
    <property type="entry name" value="PHOTOSYSTEM I IRON-SULFUR CENTER-RELATED"/>
    <property type="match status" value="1"/>
</dbReference>
<protein>
    <submittedName>
        <fullName evidence="6">EFR1 family ferrodoxin</fullName>
    </submittedName>
</protein>
<dbReference type="SUPFAM" id="SSF52218">
    <property type="entry name" value="Flavoproteins"/>
    <property type="match status" value="1"/>
</dbReference>
<keyword evidence="2" id="KW-0479">Metal-binding</keyword>
<feature type="domain" description="4Fe-4S ferredoxin-type" evidence="5">
    <location>
        <begin position="191"/>
        <end position="220"/>
    </location>
</feature>
<evidence type="ECO:0000256" key="4">
    <source>
        <dbReference type="ARBA" id="ARBA00023014"/>
    </source>
</evidence>
<evidence type="ECO:0000256" key="2">
    <source>
        <dbReference type="ARBA" id="ARBA00022723"/>
    </source>
</evidence>
<accession>A0A921LC07</accession>
<dbReference type="InterPro" id="IPR017896">
    <property type="entry name" value="4Fe4S_Fe-S-bd"/>
</dbReference>
<dbReference type="NCBIfam" id="NF038196">
    <property type="entry name" value="ferrodoxin_EFR1"/>
    <property type="match status" value="1"/>
</dbReference>
<evidence type="ECO:0000256" key="1">
    <source>
        <dbReference type="ARBA" id="ARBA00022485"/>
    </source>
</evidence>
<reference evidence="6" key="2">
    <citation type="submission" date="2021-09" db="EMBL/GenBank/DDBJ databases">
        <authorList>
            <person name="Gilroy R."/>
        </authorList>
    </citation>
    <scope>NUCLEOTIDE SEQUENCE</scope>
    <source>
        <strain evidence="6">CHK55-1828</strain>
    </source>
</reference>
<keyword evidence="3" id="KW-0408">Iron</keyword>
<evidence type="ECO:0000256" key="3">
    <source>
        <dbReference type="ARBA" id="ARBA00023004"/>
    </source>
</evidence>
<name>A0A921LC07_9BACT</name>
<dbReference type="Proteomes" id="UP000717835">
    <property type="component" value="Unassembled WGS sequence"/>
</dbReference>
<feature type="domain" description="4Fe-4S ferredoxin-type" evidence="5">
    <location>
        <begin position="227"/>
        <end position="256"/>
    </location>
</feature>
<dbReference type="PROSITE" id="PS51379">
    <property type="entry name" value="4FE4S_FER_2"/>
    <property type="match status" value="2"/>
</dbReference>
<dbReference type="Pfam" id="PF12838">
    <property type="entry name" value="Fer4_7"/>
    <property type="match status" value="1"/>
</dbReference>
<evidence type="ECO:0000313" key="7">
    <source>
        <dbReference type="Proteomes" id="UP000717835"/>
    </source>
</evidence>
<sequence length="268" mass="29219">MILYFSATGNSRYVAALLARELDGQPVMDMGPYLRPGAERLTVKLAGGEPLVFVFPVHSWGLPKYLADLLASMDVQGYVPGQNYVGLLATCGDDAGRTYRLWSRAVARTGLQADAGFTVFMPNTYVLFPGFDVDRAEVRDRKLAAAPAAVRQVAEQIRAGVRGDFTWQGSVPGLKTGVVYPLFVRFMTSDKAFRADADACIGCGRCVEACPVGNITLTAVHPQREGKHMPVWHGRCLNCLACYHYCPTHAIAYGSKTRGKGSYTCPRK</sequence>
<evidence type="ECO:0000259" key="5">
    <source>
        <dbReference type="PROSITE" id="PS51379"/>
    </source>
</evidence>
<dbReference type="PANTHER" id="PTHR24960:SF79">
    <property type="entry name" value="PHOTOSYSTEM I IRON-SULFUR CENTER"/>
    <property type="match status" value="1"/>
</dbReference>
<dbReference type="InterPro" id="IPR050157">
    <property type="entry name" value="PSI_iron-sulfur_center"/>
</dbReference>
<dbReference type="EMBL" id="DYVX01000063">
    <property type="protein sequence ID" value="HJF92305.1"/>
    <property type="molecule type" value="Genomic_DNA"/>
</dbReference>
<proteinExistence type="predicted"/>
<dbReference type="Gene3D" id="3.30.70.20">
    <property type="match status" value="1"/>
</dbReference>
<dbReference type="SUPFAM" id="SSF54862">
    <property type="entry name" value="4Fe-4S ferredoxins"/>
    <property type="match status" value="1"/>
</dbReference>
<keyword evidence="4" id="KW-0411">Iron-sulfur</keyword>
<reference evidence="6" key="1">
    <citation type="journal article" date="2021" name="PeerJ">
        <title>Extensive microbial diversity within the chicken gut microbiome revealed by metagenomics and culture.</title>
        <authorList>
            <person name="Gilroy R."/>
            <person name="Ravi A."/>
            <person name="Getino M."/>
            <person name="Pursley I."/>
            <person name="Horton D.L."/>
            <person name="Alikhan N.F."/>
            <person name="Baker D."/>
            <person name="Gharbi K."/>
            <person name="Hall N."/>
            <person name="Watson M."/>
            <person name="Adriaenssens E.M."/>
            <person name="Foster-Nyarko E."/>
            <person name="Jarju S."/>
            <person name="Secka A."/>
            <person name="Antonio M."/>
            <person name="Oren A."/>
            <person name="Chaudhuri R.R."/>
            <person name="La Ragione R."/>
            <person name="Hildebrand F."/>
            <person name="Pallen M.J."/>
        </authorList>
    </citation>
    <scope>NUCLEOTIDE SEQUENCE</scope>
    <source>
        <strain evidence="6">CHK55-1828</strain>
    </source>
</reference>
<dbReference type="GO" id="GO:0051539">
    <property type="term" value="F:4 iron, 4 sulfur cluster binding"/>
    <property type="evidence" value="ECO:0007669"/>
    <property type="project" value="UniProtKB-KW"/>
</dbReference>